<dbReference type="GO" id="GO:0016491">
    <property type="term" value="F:oxidoreductase activity"/>
    <property type="evidence" value="ECO:0007669"/>
    <property type="project" value="UniProtKB-KW"/>
</dbReference>
<dbReference type="Gene3D" id="3.20.20.100">
    <property type="entry name" value="NADP-dependent oxidoreductase domain"/>
    <property type="match status" value="1"/>
</dbReference>
<keyword evidence="2" id="KW-0521">NADP</keyword>
<dbReference type="STRING" id="2018661.A0A2A2KAV0"/>
<comment type="caution">
    <text evidence="8">The sequence shown here is derived from an EMBL/GenBank/DDBJ whole genome shotgun (WGS) entry which is preliminary data.</text>
</comment>
<dbReference type="EMBL" id="LIAE01009135">
    <property type="protein sequence ID" value="PAV71012.1"/>
    <property type="molecule type" value="Genomic_DNA"/>
</dbReference>
<evidence type="ECO:0000256" key="2">
    <source>
        <dbReference type="ARBA" id="ARBA00022857"/>
    </source>
</evidence>
<evidence type="ECO:0000256" key="6">
    <source>
        <dbReference type="PIRSR" id="PIRSR000097-3"/>
    </source>
</evidence>
<dbReference type="InterPro" id="IPR018170">
    <property type="entry name" value="Aldo/ket_reductase_CS"/>
</dbReference>
<evidence type="ECO:0000259" key="7">
    <source>
        <dbReference type="Pfam" id="PF00248"/>
    </source>
</evidence>
<dbReference type="InterPro" id="IPR023210">
    <property type="entry name" value="NADP_OxRdtase_dom"/>
</dbReference>
<feature type="site" description="Lowers pKa of active site Tyr" evidence="6">
    <location>
        <position position="78"/>
    </location>
</feature>
<dbReference type="PANTHER" id="PTHR11732">
    <property type="entry name" value="ALDO/KETO REDUCTASE"/>
    <property type="match status" value="1"/>
</dbReference>
<feature type="binding site" evidence="5">
    <location>
        <position position="111"/>
    </location>
    <ligand>
        <name>substrate</name>
    </ligand>
</feature>
<dbReference type="FunFam" id="3.20.20.100:FF:000006">
    <property type="entry name" value="Aldo-keto reductase family 1 member A1"/>
    <property type="match status" value="1"/>
</dbReference>
<evidence type="ECO:0000256" key="3">
    <source>
        <dbReference type="ARBA" id="ARBA00023002"/>
    </source>
</evidence>
<organism evidence="8 9">
    <name type="scientific">Diploscapter pachys</name>
    <dbReference type="NCBI Taxonomy" id="2018661"/>
    <lineage>
        <taxon>Eukaryota</taxon>
        <taxon>Metazoa</taxon>
        <taxon>Ecdysozoa</taxon>
        <taxon>Nematoda</taxon>
        <taxon>Chromadorea</taxon>
        <taxon>Rhabditida</taxon>
        <taxon>Rhabditina</taxon>
        <taxon>Rhabditomorpha</taxon>
        <taxon>Rhabditoidea</taxon>
        <taxon>Rhabditidae</taxon>
        <taxon>Diploscapter</taxon>
    </lineage>
</organism>
<evidence type="ECO:0000313" key="9">
    <source>
        <dbReference type="Proteomes" id="UP000218231"/>
    </source>
</evidence>
<dbReference type="CDD" id="cd19071">
    <property type="entry name" value="AKR_AKR1-5-like"/>
    <property type="match status" value="1"/>
</dbReference>
<evidence type="ECO:0000256" key="1">
    <source>
        <dbReference type="ARBA" id="ARBA00007905"/>
    </source>
</evidence>
<accession>A0A2A2KAV0</accession>
<evidence type="ECO:0000256" key="5">
    <source>
        <dbReference type="PIRSR" id="PIRSR000097-2"/>
    </source>
</evidence>
<dbReference type="InterPro" id="IPR020471">
    <property type="entry name" value="AKR"/>
</dbReference>
<protein>
    <recommendedName>
        <fullName evidence="7">NADP-dependent oxidoreductase domain-containing protein</fullName>
    </recommendedName>
</protein>
<comment type="similarity">
    <text evidence="1">Belongs to the aldo/keto reductase family.</text>
</comment>
<dbReference type="PIRSF" id="PIRSF000097">
    <property type="entry name" value="AKR"/>
    <property type="match status" value="1"/>
</dbReference>
<evidence type="ECO:0000313" key="8">
    <source>
        <dbReference type="EMBL" id="PAV71012.1"/>
    </source>
</evidence>
<keyword evidence="3" id="KW-0560">Oxidoreductase</keyword>
<keyword evidence="9" id="KW-1185">Reference proteome</keyword>
<dbReference type="PRINTS" id="PR00069">
    <property type="entry name" value="ALDKETRDTASE"/>
</dbReference>
<gene>
    <name evidence="8" type="ORF">WR25_19950</name>
</gene>
<feature type="domain" description="NADP-dependent oxidoreductase" evidence="7">
    <location>
        <begin position="19"/>
        <end position="292"/>
    </location>
</feature>
<proteinExistence type="inferred from homology"/>
<feature type="active site" description="Proton donor" evidence="4">
    <location>
        <position position="49"/>
    </location>
</feature>
<evidence type="ECO:0000256" key="4">
    <source>
        <dbReference type="PIRSR" id="PIRSR000097-1"/>
    </source>
</evidence>
<name>A0A2A2KAV0_9BILA</name>
<dbReference type="Pfam" id="PF00248">
    <property type="entry name" value="Aldo_ket_red"/>
    <property type="match status" value="1"/>
</dbReference>
<dbReference type="InterPro" id="IPR036812">
    <property type="entry name" value="NAD(P)_OxRdtase_dom_sf"/>
</dbReference>
<dbReference type="AlphaFoldDB" id="A0A2A2KAV0"/>
<reference evidence="8 9" key="1">
    <citation type="journal article" date="2017" name="Curr. Biol.">
        <title>Genome architecture and evolution of a unichromosomal asexual nematode.</title>
        <authorList>
            <person name="Fradin H."/>
            <person name="Zegar C."/>
            <person name="Gutwein M."/>
            <person name="Lucas J."/>
            <person name="Kovtun M."/>
            <person name="Corcoran D."/>
            <person name="Baugh L.R."/>
            <person name="Kiontke K."/>
            <person name="Gunsalus K."/>
            <person name="Fitch D.H."/>
            <person name="Piano F."/>
        </authorList>
    </citation>
    <scope>NUCLEOTIDE SEQUENCE [LARGE SCALE GENOMIC DNA]</scope>
    <source>
        <strain evidence="8">PF1309</strain>
    </source>
</reference>
<dbReference type="SUPFAM" id="SSF51430">
    <property type="entry name" value="NAD(P)-linked oxidoreductase"/>
    <property type="match status" value="1"/>
</dbReference>
<dbReference type="OrthoDB" id="416253at2759"/>
<sequence length="315" mass="35808">MSSTIKLNSGHEMPILGLGTYLTKSQQMDEVLPEAIKTGYKLIDTAFAYGNQEGIGMTIGKLIEEGKIKRDNLFIETKIWNTMHTYERAKEAINENLRQLNLPYVDLMLIHYPMAVKPGDAMFPLDDYGKVIEGDGHFTEVWRALEDAVAEGKVKSIGISNFNHKQIERLLAIAKIKPAVNQIEMHPYLQQQKLREFCKEKNIAITAYGSLSSPGDKVYRNMEVPNLLTDPVIVEIAKKHNRTPAQIALRWALQNGVAIIPKADDPTYMKENMQIFDFELDADDLAKIEKLDRGIRCFGVEMCTNHKEFPFAEEY</sequence>
<dbReference type="Proteomes" id="UP000218231">
    <property type="component" value="Unassembled WGS sequence"/>
</dbReference>
<dbReference type="PROSITE" id="PS00062">
    <property type="entry name" value="ALDOKETO_REDUCTASE_2"/>
    <property type="match status" value="1"/>
</dbReference>